<organism evidence="8 9">
    <name type="scientific">Drosophila rubida</name>
    <dbReference type="NCBI Taxonomy" id="30044"/>
    <lineage>
        <taxon>Eukaryota</taxon>
        <taxon>Metazoa</taxon>
        <taxon>Ecdysozoa</taxon>
        <taxon>Arthropoda</taxon>
        <taxon>Hexapoda</taxon>
        <taxon>Insecta</taxon>
        <taxon>Pterygota</taxon>
        <taxon>Neoptera</taxon>
        <taxon>Endopterygota</taxon>
        <taxon>Diptera</taxon>
        <taxon>Brachycera</taxon>
        <taxon>Muscomorpha</taxon>
        <taxon>Ephydroidea</taxon>
        <taxon>Drosophilidae</taxon>
        <taxon>Drosophila</taxon>
    </lineage>
</organism>
<keyword evidence="3 5" id="KW-0268">Exocytosis</keyword>
<dbReference type="Pfam" id="PF03081">
    <property type="entry name" value="Exo70_C"/>
    <property type="match status" value="2"/>
</dbReference>
<dbReference type="InterPro" id="IPR016159">
    <property type="entry name" value="Cullin_repeat-like_dom_sf"/>
</dbReference>
<dbReference type="GO" id="GO:0000145">
    <property type="term" value="C:exocyst"/>
    <property type="evidence" value="ECO:0007669"/>
    <property type="project" value="InterPro"/>
</dbReference>
<evidence type="ECO:0000256" key="4">
    <source>
        <dbReference type="ARBA" id="ARBA00026169"/>
    </source>
</evidence>
<dbReference type="Pfam" id="PF20669">
    <property type="entry name" value="Exo70_N"/>
    <property type="match status" value="1"/>
</dbReference>
<dbReference type="GO" id="GO:0015031">
    <property type="term" value="P:protein transport"/>
    <property type="evidence" value="ECO:0007669"/>
    <property type="project" value="UniProtKB-KW"/>
</dbReference>
<dbReference type="PANTHER" id="PTHR12542">
    <property type="entry name" value="EXOCYST COMPLEX PROTEIN EXO70"/>
    <property type="match status" value="1"/>
</dbReference>
<keyword evidence="9" id="KW-1185">Reference proteome</keyword>
<gene>
    <name evidence="8" type="ORF">KR093_001952</name>
</gene>
<evidence type="ECO:0000313" key="9">
    <source>
        <dbReference type="Proteomes" id="UP001200034"/>
    </source>
</evidence>
<evidence type="ECO:0000256" key="5">
    <source>
        <dbReference type="RuleBase" id="RU365026"/>
    </source>
</evidence>
<sequence>MNNLDSSVQAHTKLEKETTNLVLLKDRVDKYHDLSTQMSSILTIFEKRLGNLEQTILPVYQETEQLQKRQQNLEATLNCLESVLSHYDISQEVCQLIHQGPVEGSIGTFLDALAKLRAAMDYFLHHNSQSVELENVTSLFNTGCEGLNQHYSMLLKKHSAPLKPVELLDLIYIEDDSSSDEYTSFRQLSQSTREELCTISLWLEQNLREYTHIYAKERGEVVLRSLQLLKDHQKSSSWGTEALRPRHSGRQNQEPKRNTSARLQQIFEKKANKLYLRATQTLEQSTGISIKKASSHTDHLTSEDLLDGDQELDKYLVMLLGLQRLLNWERAIMRDIIPQSKHNEVFARLAYNAIELVVKDAEAITQRILRCISRKEWTSALGIFSALKRVILLQPDIERTYDAAQREQLTKVLNKLQQTGSKALEHFLDVVKGESSTNIVGQSNVPKDATVHELTSNTIWFIEHLYEHFDVIGAILAQDVLYSTQLDTILMKKALPGEERNKALLAIYISETVFNFRQYTYLDNDLLFTEKALAELNLSIMNKCEQYNDQATKHLFRLNNIHYILKSLQRSNLIDLVTLAEPECEHSYLEMIRELKTSYQKTWSKMLSGIYSLEELPKPVGGKVKDKDRSVLKERFSNFNKDFEEACKIQRGISIPDVILREGIKRDNVEHILPNYYRFFEMYSLVQFSKNPDKYVKYRPDEINALLSKLFDDSA</sequence>
<feature type="region of interest" description="Disordered" evidence="6">
    <location>
        <begin position="237"/>
        <end position="260"/>
    </location>
</feature>
<reference evidence="8" key="1">
    <citation type="journal article" date="2021" name="Mol. Ecol. Resour.">
        <title>Phylogenomic analyses of the genus Drosophila reveals genomic signals of climate adaptation.</title>
        <authorList>
            <person name="Li F."/>
            <person name="Rane R.V."/>
            <person name="Luria V."/>
            <person name="Xiong Z."/>
            <person name="Chen J."/>
            <person name="Li Z."/>
            <person name="Catullo R.A."/>
            <person name="Griffin P.C."/>
            <person name="Schiffer M."/>
            <person name="Pearce S."/>
            <person name="Lee S.F."/>
            <person name="McElroy K."/>
            <person name="Stocker A."/>
            <person name="Shirriffs J."/>
            <person name="Cockerell F."/>
            <person name="Coppin C."/>
            <person name="Sgro C.M."/>
            <person name="Karger A."/>
            <person name="Cain J.W."/>
            <person name="Weber J.A."/>
            <person name="Santpere G."/>
            <person name="Kirschner M.W."/>
            <person name="Hoffmann A.A."/>
            <person name="Oakeshott J.G."/>
            <person name="Zhang G."/>
        </authorList>
    </citation>
    <scope>NUCLEOTIDE SEQUENCE</scope>
    <source>
        <strain evidence="8">BGI-SZ-2011g</strain>
    </source>
</reference>
<dbReference type="Gene3D" id="1.20.1280.170">
    <property type="entry name" value="Exocyst complex component Exo70"/>
    <property type="match status" value="2"/>
</dbReference>
<comment type="similarity">
    <text evidence="1 5">Belongs to the EXO70 family.</text>
</comment>
<dbReference type="GO" id="GO:0006887">
    <property type="term" value="P:exocytosis"/>
    <property type="evidence" value="ECO:0007669"/>
    <property type="project" value="UniProtKB-KW"/>
</dbReference>
<dbReference type="AlphaFoldDB" id="A0AAD4JVT9"/>
<evidence type="ECO:0000256" key="1">
    <source>
        <dbReference type="ARBA" id="ARBA00006756"/>
    </source>
</evidence>
<dbReference type="GO" id="GO:0005546">
    <property type="term" value="F:phosphatidylinositol-4,5-bisphosphate binding"/>
    <property type="evidence" value="ECO:0007669"/>
    <property type="project" value="InterPro"/>
</dbReference>
<feature type="domain" description="Exocyst complex subunit Exo70 C-terminal" evidence="7">
    <location>
        <begin position="317"/>
        <end position="513"/>
    </location>
</feature>
<keyword evidence="2 5" id="KW-0813">Transport</keyword>
<feature type="domain" description="Exocyst complex subunit Exo70 C-terminal" evidence="7">
    <location>
        <begin position="530"/>
        <end position="708"/>
    </location>
</feature>
<evidence type="ECO:0000256" key="2">
    <source>
        <dbReference type="ARBA" id="ARBA00022448"/>
    </source>
</evidence>
<accession>A0AAD4JVT9</accession>
<proteinExistence type="inferred from homology"/>
<keyword evidence="5" id="KW-0653">Protein transport</keyword>
<dbReference type="SUPFAM" id="SSF74788">
    <property type="entry name" value="Cullin repeat-like"/>
    <property type="match status" value="1"/>
</dbReference>
<dbReference type="EMBL" id="JAJJHW010002774">
    <property type="protein sequence ID" value="KAH8365558.1"/>
    <property type="molecule type" value="Genomic_DNA"/>
</dbReference>
<dbReference type="Proteomes" id="UP001200034">
    <property type="component" value="Unassembled WGS sequence"/>
</dbReference>
<evidence type="ECO:0000259" key="7">
    <source>
        <dbReference type="Pfam" id="PF03081"/>
    </source>
</evidence>
<evidence type="ECO:0000256" key="6">
    <source>
        <dbReference type="SAM" id="MobiDB-lite"/>
    </source>
</evidence>
<comment type="function">
    <text evidence="5">Component of the exocyst complex involved in the docking of exocytic vesicles with fusion sites on the plasma membrane.</text>
</comment>
<dbReference type="InterPro" id="IPR046364">
    <property type="entry name" value="Exo70_C"/>
</dbReference>
<name>A0AAD4JVT9_9MUSC</name>
<protein>
    <recommendedName>
        <fullName evidence="4 5">Exocyst complex component 7</fullName>
    </recommendedName>
    <alternativeName>
        <fullName evidence="5">Exocyst complex component Exo70</fullName>
    </alternativeName>
</protein>
<dbReference type="PANTHER" id="PTHR12542:SF41">
    <property type="entry name" value="EXOCYST COMPLEX COMPONENT 7"/>
    <property type="match status" value="1"/>
</dbReference>
<comment type="caution">
    <text evidence="8">The sequence shown here is derived from an EMBL/GenBank/DDBJ whole genome shotgun (WGS) entry which is preliminary data.</text>
</comment>
<evidence type="ECO:0000256" key="3">
    <source>
        <dbReference type="ARBA" id="ARBA00022483"/>
    </source>
</evidence>
<evidence type="ECO:0000313" key="8">
    <source>
        <dbReference type="EMBL" id="KAH8365558.1"/>
    </source>
</evidence>
<dbReference type="InterPro" id="IPR004140">
    <property type="entry name" value="Exo70"/>
</dbReference>